<dbReference type="AlphaFoldDB" id="A0A3Q2P6F8"/>
<sequence>AFFSPLQIEAILVDAQHTHTGRIMEEATGGEREDQPTDPTTPLPYLQTYMRLVESSDKKYVFRCLLCYPKTKLLSTSKTSNTNLRTHIQRVHPNKMEWLDNERARAKKRCLTPPVNDDDSDLQPSMSQFFRGGTHITSQECFEKLILNFIVQGMHPLHTVDRPEYRQLFSKILPSKYLMSRQTLGALTDVMSKQSHICSTTDAWSSNNRSFLGVSVHWIDEDSLNIRSGALACRRIVGRHIFDVLAVLCLNSSRGGEVAFKYHNQEGFLKKGNLLSSLGYEQKRLNHPAKRQAALKHSYPVCVGELEKLGCQLIVPILTRWNSTYHAMERLNTCILTKEQKFYGVCEKLQVAPLKSTEFTFIQDYVKVNMTSVQIESSATHPMFRLTYIPSDKKAQVVSDLKAEVHLFQTQPSGHRQTEDDNLADDVDEVTGYFPSLRSAIELNEVDSYLQSSETKLVNAFQNLPLMKKLFLKYNTGVPASAACERLFSVGKDIFRPKRNCLSDATFEKLILFANV</sequence>
<name>A0A3Q2P6F8_FUNHE</name>
<protein>
    <recommendedName>
        <fullName evidence="3">BED-type domain-containing protein</fullName>
    </recommendedName>
</protein>
<evidence type="ECO:0000313" key="1">
    <source>
        <dbReference type="Ensembl" id="ENSFHEP00000007889.1"/>
    </source>
</evidence>
<dbReference type="InterPro" id="IPR012337">
    <property type="entry name" value="RNaseH-like_sf"/>
</dbReference>
<reference evidence="1" key="2">
    <citation type="submission" date="2025-09" db="UniProtKB">
        <authorList>
            <consortium name="Ensembl"/>
        </authorList>
    </citation>
    <scope>IDENTIFICATION</scope>
</reference>
<evidence type="ECO:0008006" key="3">
    <source>
        <dbReference type="Google" id="ProtNLM"/>
    </source>
</evidence>
<reference evidence="1" key="1">
    <citation type="submission" date="2025-08" db="UniProtKB">
        <authorList>
            <consortium name="Ensembl"/>
        </authorList>
    </citation>
    <scope>IDENTIFICATION</scope>
</reference>
<evidence type="ECO:0000313" key="2">
    <source>
        <dbReference type="Proteomes" id="UP000265000"/>
    </source>
</evidence>
<dbReference type="SUPFAM" id="SSF53098">
    <property type="entry name" value="Ribonuclease H-like"/>
    <property type="match status" value="1"/>
</dbReference>
<keyword evidence="2" id="KW-1185">Reference proteome</keyword>
<dbReference type="Proteomes" id="UP000265000">
    <property type="component" value="Unplaced"/>
</dbReference>
<proteinExistence type="predicted"/>
<dbReference type="PANTHER" id="PTHR47501">
    <property type="entry name" value="TRANSPOSASE-RELATED"/>
    <property type="match status" value="1"/>
</dbReference>
<dbReference type="PANTHER" id="PTHR47501:SF5">
    <property type="entry name" value="HAT C-TERMINAL DIMERISATION DOMAIN-CONTAINING PROTEIN"/>
    <property type="match status" value="1"/>
</dbReference>
<dbReference type="GeneTree" id="ENSGT00940000164914"/>
<dbReference type="Ensembl" id="ENSFHET00000003053.1">
    <property type="protein sequence ID" value="ENSFHEP00000007889.1"/>
    <property type="gene ID" value="ENSFHEG00000009127.1"/>
</dbReference>
<accession>A0A3Q2P6F8</accession>
<organism evidence="1 2">
    <name type="scientific">Fundulus heteroclitus</name>
    <name type="common">Killifish</name>
    <name type="synonym">Mummichog</name>
    <dbReference type="NCBI Taxonomy" id="8078"/>
    <lineage>
        <taxon>Eukaryota</taxon>
        <taxon>Metazoa</taxon>
        <taxon>Chordata</taxon>
        <taxon>Craniata</taxon>
        <taxon>Vertebrata</taxon>
        <taxon>Euteleostomi</taxon>
        <taxon>Actinopterygii</taxon>
        <taxon>Neopterygii</taxon>
        <taxon>Teleostei</taxon>
        <taxon>Neoteleostei</taxon>
        <taxon>Acanthomorphata</taxon>
        <taxon>Ovalentaria</taxon>
        <taxon>Atherinomorphae</taxon>
        <taxon>Cyprinodontiformes</taxon>
        <taxon>Fundulidae</taxon>
        <taxon>Fundulus</taxon>
    </lineage>
</organism>